<accession>A0A2N0AMA0</accession>
<name>A0A2N0AMA0_9LEPT</name>
<organism evidence="1 2">
    <name type="scientific">Leptospira harrisiae</name>
    <dbReference type="NCBI Taxonomy" id="2023189"/>
    <lineage>
        <taxon>Bacteria</taxon>
        <taxon>Pseudomonadati</taxon>
        <taxon>Spirochaetota</taxon>
        <taxon>Spirochaetia</taxon>
        <taxon>Leptospirales</taxon>
        <taxon>Leptospiraceae</taxon>
        <taxon>Leptospira</taxon>
    </lineage>
</organism>
<dbReference type="OrthoDB" id="326486at2"/>
<protein>
    <submittedName>
        <fullName evidence="1">Uncharacterized protein</fullName>
    </submittedName>
</protein>
<proteinExistence type="predicted"/>
<dbReference type="EMBL" id="NPDX01000001">
    <property type="protein sequence ID" value="PJZ85400.1"/>
    <property type="molecule type" value="Genomic_DNA"/>
</dbReference>
<dbReference type="RefSeq" id="WP_100742300.1">
    <property type="nucleotide sequence ID" value="NZ_NPDW01000001.1"/>
</dbReference>
<evidence type="ECO:0000313" key="2">
    <source>
        <dbReference type="Proteomes" id="UP000232145"/>
    </source>
</evidence>
<evidence type="ECO:0000313" key="1">
    <source>
        <dbReference type="EMBL" id="PJZ85400.1"/>
    </source>
</evidence>
<dbReference type="Proteomes" id="UP000232145">
    <property type="component" value="Unassembled WGS sequence"/>
</dbReference>
<gene>
    <name evidence="1" type="ORF">CH364_03955</name>
</gene>
<comment type="caution">
    <text evidence="1">The sequence shown here is derived from an EMBL/GenBank/DDBJ whole genome shotgun (WGS) entry which is preliminary data.</text>
</comment>
<reference evidence="1 2" key="1">
    <citation type="submission" date="2017-07" db="EMBL/GenBank/DDBJ databases">
        <title>Leptospira spp. isolated from tropical soils.</title>
        <authorList>
            <person name="Thibeaux R."/>
            <person name="Iraola G."/>
            <person name="Ferres I."/>
            <person name="Bierque E."/>
            <person name="Girault D."/>
            <person name="Soupe-Gilbert M.-E."/>
            <person name="Picardeau M."/>
            <person name="Goarant C."/>
        </authorList>
    </citation>
    <scope>NUCLEOTIDE SEQUENCE [LARGE SCALE GENOMIC DNA]</scope>
    <source>
        <strain evidence="1 2">FH2-B-A1</strain>
    </source>
</reference>
<keyword evidence="2" id="KW-1185">Reference proteome</keyword>
<sequence>MRKIQKTLPIAISLEHLPMTETQLKQICLDWEEDGFSFFRPAVVMDWNTEPKALGKTKLSINLNLSLSFWQSLKHWLTPNRYTQKKLDNLTDILRDFIFLKKRKTIQNGFGFIWNQFWNTPLSIVWMNLGFTKLRMDLRLEEDSLPHSIPIVNSGEKKIYFRTGYLKSIQYRWIKKEFKHPYPKFAEMYVKTRDKHIDETIGKVFYSFLGYLLEKETDEYLLPYFGFRSVLPNTIRNQIPKEIWNVIQPQIQSEWKEENLFENELEFRTVYQVSTSSQNHPK</sequence>
<dbReference type="AlphaFoldDB" id="A0A2N0AMA0"/>